<reference evidence="3 4" key="1">
    <citation type="submission" date="2019-03" db="EMBL/GenBank/DDBJ databases">
        <title>Genomic Encyclopedia of Type Strains, Phase IV (KMG-IV): sequencing the most valuable type-strain genomes for metagenomic binning, comparative biology and taxonomic classification.</title>
        <authorList>
            <person name="Goeker M."/>
        </authorList>
    </citation>
    <scope>NUCLEOTIDE SEQUENCE [LARGE SCALE GENOMIC DNA]</scope>
    <source>
        <strain evidence="3 4">DSM 24766</strain>
    </source>
</reference>
<dbReference type="RefSeq" id="WP_132951801.1">
    <property type="nucleotide sequence ID" value="NZ_SLXU01000010.1"/>
</dbReference>
<dbReference type="SMART" id="SM01259">
    <property type="entry name" value="LAB_N"/>
    <property type="match status" value="1"/>
</dbReference>
<dbReference type="OrthoDB" id="9793186at2"/>
<dbReference type="Proteomes" id="UP000295050">
    <property type="component" value="Unassembled WGS sequence"/>
</dbReference>
<accession>A0A4R2RC52</accession>
<gene>
    <name evidence="3" type="ORF">EV663_11054</name>
</gene>
<dbReference type="InterPro" id="IPR014546">
    <property type="entry name" value="UCP028440_lipidA_biosyn"/>
</dbReference>
<evidence type="ECO:0000313" key="4">
    <source>
        <dbReference type="Proteomes" id="UP000295050"/>
    </source>
</evidence>
<name>A0A4R2RC52_9RHOB</name>
<dbReference type="InterPro" id="IPR011499">
    <property type="entry name" value="Lipid_A_biosynth_N"/>
</dbReference>
<dbReference type="GO" id="GO:0008915">
    <property type="term" value="F:lipid-A-disaccharide synthase activity"/>
    <property type="evidence" value="ECO:0007669"/>
    <property type="project" value="InterPro"/>
</dbReference>
<comment type="caution">
    <text evidence="3">The sequence shown here is derived from an EMBL/GenBank/DDBJ whole genome shotgun (WGS) entry which is preliminary data.</text>
</comment>
<keyword evidence="1" id="KW-0812">Transmembrane</keyword>
<dbReference type="AlphaFoldDB" id="A0A4R2RC52"/>
<keyword evidence="4" id="KW-1185">Reference proteome</keyword>
<feature type="transmembrane region" description="Helical" evidence="1">
    <location>
        <begin position="48"/>
        <end position="69"/>
    </location>
</feature>
<dbReference type="EMBL" id="SLXU01000010">
    <property type="protein sequence ID" value="TCP60373.1"/>
    <property type="molecule type" value="Genomic_DNA"/>
</dbReference>
<feature type="domain" description="Lipid A biosynthesis N-terminal" evidence="2">
    <location>
        <begin position="22"/>
        <end position="93"/>
    </location>
</feature>
<feature type="transmembrane region" description="Helical" evidence="1">
    <location>
        <begin position="75"/>
        <end position="92"/>
    </location>
</feature>
<feature type="transmembrane region" description="Helical" evidence="1">
    <location>
        <begin position="17"/>
        <end position="36"/>
    </location>
</feature>
<keyword evidence="1" id="KW-0472">Membrane</keyword>
<dbReference type="GO" id="GO:0016020">
    <property type="term" value="C:membrane"/>
    <property type="evidence" value="ECO:0007669"/>
    <property type="project" value="GOC"/>
</dbReference>
<evidence type="ECO:0000313" key="3">
    <source>
        <dbReference type="EMBL" id="TCP60373.1"/>
    </source>
</evidence>
<evidence type="ECO:0000256" key="1">
    <source>
        <dbReference type="SAM" id="Phobius"/>
    </source>
</evidence>
<organism evidence="3 4">
    <name type="scientific">Rhodovulum bhavnagarense</name>
    <dbReference type="NCBI Taxonomy" id="992286"/>
    <lineage>
        <taxon>Bacteria</taxon>
        <taxon>Pseudomonadati</taxon>
        <taxon>Pseudomonadota</taxon>
        <taxon>Alphaproteobacteria</taxon>
        <taxon>Rhodobacterales</taxon>
        <taxon>Paracoccaceae</taxon>
        <taxon>Rhodovulum</taxon>
    </lineage>
</organism>
<dbReference type="GO" id="GO:0009245">
    <property type="term" value="P:lipid A biosynthetic process"/>
    <property type="evidence" value="ECO:0007669"/>
    <property type="project" value="InterPro"/>
</dbReference>
<sequence length="109" mass="12500">MKETLFSFLAIDNWTEFWWVMLGLAAQLTFAARFIVQWIASERAGRSYVPVAFWYLSILGGAILLTYAIYRKDAVFILGQSTGLLVYVRNLMLIRRVTRAEAEGRETQG</sequence>
<protein>
    <submittedName>
        <fullName evidence="3">Lipid-A-disaccharide synthase-like uncharacterized protein</fullName>
    </submittedName>
</protein>
<proteinExistence type="predicted"/>
<dbReference type="Pfam" id="PF07578">
    <property type="entry name" value="LAB_N"/>
    <property type="match status" value="1"/>
</dbReference>
<dbReference type="PIRSF" id="PIRSF028440">
    <property type="entry name" value="UCP_LAB_N"/>
    <property type="match status" value="1"/>
</dbReference>
<evidence type="ECO:0000259" key="2">
    <source>
        <dbReference type="SMART" id="SM01259"/>
    </source>
</evidence>
<keyword evidence="1" id="KW-1133">Transmembrane helix</keyword>